<feature type="region of interest" description="Disordered" evidence="1">
    <location>
        <begin position="80"/>
        <end position="109"/>
    </location>
</feature>
<evidence type="ECO:0000313" key="3">
    <source>
        <dbReference type="Proteomes" id="UP000249464"/>
    </source>
</evidence>
<dbReference type="SUPFAM" id="SSF51735">
    <property type="entry name" value="NAD(P)-binding Rossmann-fold domains"/>
    <property type="match status" value="1"/>
</dbReference>
<sequence length="302" mass="33077">MPTLKPILLVSGLGNGVGIGGACARLFSLEGYRIGLISRPRQDIHDLCTELNRKGGEVKVFSVQVFDYENLERVFGEIERDEEGEGGEGLFPNRAVGGRSRLKGQVPHSRPTWVWRESSNDRLPNKSKKPSLPLRSNIPFLDIKESDIRASTQINIISATAFAQHAVRMFLEKPASEAKEDAVGGTLIITGATSATRGALGFGAFAAGKSGLRALSQSIAREFGPQGVHVAFVIVDGTIKTKATARLFSNRHERSQDGKSWLDDETLALQPGSIAKLYKYLNEQDPSEWTLEMDLRPAKEKF</sequence>
<organism evidence="2 3">
    <name type="scientific">Microbotryum silenes-dioicae</name>
    <dbReference type="NCBI Taxonomy" id="796604"/>
    <lineage>
        <taxon>Eukaryota</taxon>
        <taxon>Fungi</taxon>
        <taxon>Dikarya</taxon>
        <taxon>Basidiomycota</taxon>
        <taxon>Pucciniomycotina</taxon>
        <taxon>Microbotryomycetes</taxon>
        <taxon>Microbotryales</taxon>
        <taxon>Microbotryaceae</taxon>
        <taxon>Microbotryum</taxon>
    </lineage>
</organism>
<dbReference type="InterPro" id="IPR036291">
    <property type="entry name" value="NAD(P)-bd_dom_sf"/>
</dbReference>
<proteinExistence type="predicted"/>
<evidence type="ECO:0000313" key="2">
    <source>
        <dbReference type="EMBL" id="SGY99333.1"/>
    </source>
</evidence>
<protein>
    <submittedName>
        <fullName evidence="2">BQ5605_C034g11280 protein</fullName>
    </submittedName>
</protein>
<dbReference type="Pfam" id="PF13561">
    <property type="entry name" value="adh_short_C2"/>
    <property type="match status" value="1"/>
</dbReference>
<dbReference type="PANTHER" id="PTHR43431:SF7">
    <property type="entry name" value="OXIDOREDUCTASE, SHORT CHAIN DEHYDROGENASE_REDUCTASE FAMILY (AFU_ORTHOLOGUE AFUA_5G14000)"/>
    <property type="match status" value="1"/>
</dbReference>
<dbReference type="PROSITE" id="PS51257">
    <property type="entry name" value="PROKAR_LIPOPROTEIN"/>
    <property type="match status" value="1"/>
</dbReference>
<keyword evidence="3" id="KW-1185">Reference proteome</keyword>
<dbReference type="EMBL" id="FQNC01000065">
    <property type="protein sequence ID" value="SGY99333.1"/>
    <property type="molecule type" value="Genomic_DNA"/>
</dbReference>
<accession>A0A2X0MJ96</accession>
<dbReference type="PANTHER" id="PTHR43431">
    <property type="entry name" value="OXIDOREDUCTASE, SHORT CHAIN DEHYDROGENASE/REDUCTASE FAMILY (AFU_ORTHOLOGUE AFUA_5G14000)"/>
    <property type="match status" value="1"/>
</dbReference>
<name>A0A2X0MJ96_9BASI</name>
<reference evidence="2 3" key="1">
    <citation type="submission" date="2016-11" db="EMBL/GenBank/DDBJ databases">
        <authorList>
            <person name="Jaros S."/>
            <person name="Januszkiewicz K."/>
            <person name="Wedrychowicz H."/>
        </authorList>
    </citation>
    <scope>NUCLEOTIDE SEQUENCE [LARGE SCALE GENOMIC DNA]</scope>
</reference>
<dbReference type="InterPro" id="IPR002347">
    <property type="entry name" value="SDR_fam"/>
</dbReference>
<dbReference type="STRING" id="796604.A0A2X0MJ96"/>
<dbReference type="AlphaFoldDB" id="A0A2X0MJ96"/>
<dbReference type="Gene3D" id="3.40.50.720">
    <property type="entry name" value="NAD(P)-binding Rossmann-like Domain"/>
    <property type="match status" value="1"/>
</dbReference>
<dbReference type="Proteomes" id="UP000249464">
    <property type="component" value="Unassembled WGS sequence"/>
</dbReference>
<gene>
    <name evidence="2" type="primary">BQ5605_C034g11280</name>
    <name evidence="2" type="ORF">BQ5605_C034G11280</name>
</gene>
<evidence type="ECO:0000256" key="1">
    <source>
        <dbReference type="SAM" id="MobiDB-lite"/>
    </source>
</evidence>